<gene>
    <name evidence="2" type="ORF">ACFOX0_31345</name>
</gene>
<dbReference type="EMBL" id="JBHSBN010000040">
    <property type="protein sequence ID" value="MFC4110402.1"/>
    <property type="molecule type" value="Genomic_DNA"/>
</dbReference>
<sequence length="124" mass="12937">MREDRRPARGADEQLDPADYGPDAAEEVTLPAEDVRRERRLAEAIPADEDPDVLRDGGPTRNRGVATTTGGRRAGPASVHRRPRRGAAPTTTGDATTGGSGTPAGGSTSDQSGEASQIGNFTDR</sequence>
<accession>A0ABV8KWY9</accession>
<dbReference type="Proteomes" id="UP001595868">
    <property type="component" value="Unassembled WGS sequence"/>
</dbReference>
<feature type="compositionally biased region" description="Low complexity" evidence="1">
    <location>
        <begin position="60"/>
        <end position="75"/>
    </location>
</feature>
<dbReference type="RefSeq" id="WP_377552771.1">
    <property type="nucleotide sequence ID" value="NZ_JBHSBN010000040.1"/>
</dbReference>
<evidence type="ECO:0000313" key="2">
    <source>
        <dbReference type="EMBL" id="MFC4110402.1"/>
    </source>
</evidence>
<name>A0ABV8KWY9_9ACTN</name>
<evidence type="ECO:0000256" key="1">
    <source>
        <dbReference type="SAM" id="MobiDB-lite"/>
    </source>
</evidence>
<feature type="compositionally biased region" description="Basic and acidic residues" evidence="1">
    <location>
        <begin position="1"/>
        <end position="12"/>
    </location>
</feature>
<feature type="compositionally biased region" description="Low complexity" evidence="1">
    <location>
        <begin position="86"/>
        <end position="95"/>
    </location>
</feature>
<feature type="region of interest" description="Disordered" evidence="1">
    <location>
        <begin position="1"/>
        <end position="124"/>
    </location>
</feature>
<reference evidence="3" key="1">
    <citation type="journal article" date="2019" name="Int. J. Syst. Evol. Microbiol.">
        <title>The Global Catalogue of Microorganisms (GCM) 10K type strain sequencing project: providing services to taxonomists for standard genome sequencing and annotation.</title>
        <authorList>
            <consortium name="The Broad Institute Genomics Platform"/>
            <consortium name="The Broad Institute Genome Sequencing Center for Infectious Disease"/>
            <person name="Wu L."/>
            <person name="Ma J."/>
        </authorList>
    </citation>
    <scope>NUCLEOTIDE SEQUENCE [LARGE SCALE GENOMIC DNA]</scope>
    <source>
        <strain evidence="3">2902at01</strain>
    </source>
</reference>
<organism evidence="2 3">
    <name type="scientific">Micromonospora zhanjiangensis</name>
    <dbReference type="NCBI Taxonomy" id="1522057"/>
    <lineage>
        <taxon>Bacteria</taxon>
        <taxon>Bacillati</taxon>
        <taxon>Actinomycetota</taxon>
        <taxon>Actinomycetes</taxon>
        <taxon>Micromonosporales</taxon>
        <taxon>Micromonosporaceae</taxon>
        <taxon>Micromonospora</taxon>
    </lineage>
</organism>
<comment type="caution">
    <text evidence="2">The sequence shown here is derived from an EMBL/GenBank/DDBJ whole genome shotgun (WGS) entry which is preliminary data.</text>
</comment>
<protein>
    <submittedName>
        <fullName evidence="2">Uncharacterized protein</fullName>
    </submittedName>
</protein>
<keyword evidence="3" id="KW-1185">Reference proteome</keyword>
<proteinExistence type="predicted"/>
<evidence type="ECO:0000313" key="3">
    <source>
        <dbReference type="Proteomes" id="UP001595868"/>
    </source>
</evidence>
<feature type="compositionally biased region" description="Polar residues" evidence="1">
    <location>
        <begin position="111"/>
        <end position="124"/>
    </location>
</feature>
<feature type="compositionally biased region" description="Basic and acidic residues" evidence="1">
    <location>
        <begin position="33"/>
        <end position="42"/>
    </location>
</feature>